<name>A0A9Q8LG43_PASFU</name>
<dbReference type="Proteomes" id="UP000756132">
    <property type="component" value="Chromosome 4"/>
</dbReference>
<evidence type="ECO:0000313" key="2">
    <source>
        <dbReference type="EMBL" id="UJO16804.1"/>
    </source>
</evidence>
<dbReference type="RefSeq" id="XP_047761170.1">
    <property type="nucleotide sequence ID" value="XM_047904326.1"/>
</dbReference>
<reference evidence="2" key="1">
    <citation type="submission" date="2021-12" db="EMBL/GenBank/DDBJ databases">
        <authorList>
            <person name="Zaccaron A."/>
            <person name="Stergiopoulos I."/>
        </authorList>
    </citation>
    <scope>NUCLEOTIDE SEQUENCE</scope>
    <source>
        <strain evidence="2">Race5_Kim</strain>
    </source>
</reference>
<evidence type="ECO:0000313" key="3">
    <source>
        <dbReference type="Proteomes" id="UP000756132"/>
    </source>
</evidence>
<dbReference type="KEGG" id="ffu:CLAFUR5_05178"/>
<organism evidence="2 3">
    <name type="scientific">Passalora fulva</name>
    <name type="common">Tomato leaf mold</name>
    <name type="synonym">Cladosporium fulvum</name>
    <dbReference type="NCBI Taxonomy" id="5499"/>
    <lineage>
        <taxon>Eukaryota</taxon>
        <taxon>Fungi</taxon>
        <taxon>Dikarya</taxon>
        <taxon>Ascomycota</taxon>
        <taxon>Pezizomycotina</taxon>
        <taxon>Dothideomycetes</taxon>
        <taxon>Dothideomycetidae</taxon>
        <taxon>Mycosphaerellales</taxon>
        <taxon>Mycosphaerellaceae</taxon>
        <taxon>Fulvia</taxon>
    </lineage>
</organism>
<dbReference type="EMBL" id="CP090166">
    <property type="protein sequence ID" value="UJO16804.1"/>
    <property type="molecule type" value="Genomic_DNA"/>
</dbReference>
<sequence length="382" mass="43547">MALQLQQDEVPRISTKHPALDDFCAQLQRDAAAKKQKTVEREKQREDARKCRNLRGDKEDAQKMPQEVLDLIVTWAMPKAIIVAIRHDTNIQPTIVNWDYFKLTLQLMRVSRGTMEDGLKHVAKNIVLRIDVTKSLSQTRYEHDERAFLPAHVQSLGRAHQTSKASFSLLKHITTLQVQDMRLLDLNYTDDQKIWEDKAPKGSSDFHNRYLLRYTNSYATPQTNGGTFKHISFKVEKFSLSMEPQPAHPNALPIMHLVAGAFGVPRKLSALTIATLRAHAVVRANNTANFHWYLRNPMRGAIGHEYDDITAYALRASAVPAVWDQSKVESLPGVPNFCVVLWGLRKTAALYEKYKETGEWEIYEPEVTEEVESSGEDEAQDN</sequence>
<gene>
    <name evidence="2" type="ORF">CLAFUR5_05178</name>
</gene>
<proteinExistence type="predicted"/>
<evidence type="ECO:0000256" key="1">
    <source>
        <dbReference type="SAM" id="MobiDB-lite"/>
    </source>
</evidence>
<protein>
    <submittedName>
        <fullName evidence="2">Uncharacterized protein</fullName>
    </submittedName>
</protein>
<reference evidence="2" key="2">
    <citation type="journal article" date="2022" name="Microb. Genom.">
        <title>A chromosome-scale genome assembly of the tomato pathogen Cladosporium fulvum reveals a compartmentalized genome architecture and the presence of a dispensable chromosome.</title>
        <authorList>
            <person name="Zaccaron A.Z."/>
            <person name="Chen L.H."/>
            <person name="Samaras A."/>
            <person name="Stergiopoulos I."/>
        </authorList>
    </citation>
    <scope>NUCLEOTIDE SEQUENCE</scope>
    <source>
        <strain evidence="2">Race5_Kim</strain>
    </source>
</reference>
<keyword evidence="3" id="KW-1185">Reference proteome</keyword>
<feature type="region of interest" description="Disordered" evidence="1">
    <location>
        <begin position="34"/>
        <end position="59"/>
    </location>
</feature>
<dbReference type="GeneID" id="71985056"/>
<dbReference type="AlphaFoldDB" id="A0A9Q8LG43"/>
<accession>A0A9Q8LG43</accession>